<dbReference type="GO" id="GO:0004523">
    <property type="term" value="F:RNA-DNA hybrid ribonuclease activity"/>
    <property type="evidence" value="ECO:0007669"/>
    <property type="project" value="InterPro"/>
</dbReference>
<dbReference type="PANTHER" id="PTHR10642:SF25">
    <property type="entry name" value="RNASE H TYPE-1 DOMAIN-CONTAINING PROTEIN"/>
    <property type="match status" value="1"/>
</dbReference>
<comment type="similarity">
    <text evidence="1">Belongs to the RNase H family.</text>
</comment>
<evidence type="ECO:0000313" key="4">
    <source>
        <dbReference type="Proteomes" id="UP000186601"/>
    </source>
</evidence>
<organism evidence="3 4">
    <name type="scientific">Hermanssonia centrifuga</name>
    <dbReference type="NCBI Taxonomy" id="98765"/>
    <lineage>
        <taxon>Eukaryota</taxon>
        <taxon>Fungi</taxon>
        <taxon>Dikarya</taxon>
        <taxon>Basidiomycota</taxon>
        <taxon>Agaricomycotina</taxon>
        <taxon>Agaricomycetes</taxon>
        <taxon>Polyporales</taxon>
        <taxon>Meruliaceae</taxon>
        <taxon>Hermanssonia</taxon>
    </lineage>
</organism>
<dbReference type="EMBL" id="MLYV02000770">
    <property type="protein sequence ID" value="PSR77856.1"/>
    <property type="molecule type" value="Genomic_DNA"/>
</dbReference>
<evidence type="ECO:0000259" key="2">
    <source>
        <dbReference type="PROSITE" id="PS50879"/>
    </source>
</evidence>
<dbReference type="OrthoDB" id="2800937at2759"/>
<dbReference type="PROSITE" id="PS50879">
    <property type="entry name" value="RNASE_H_1"/>
    <property type="match status" value="1"/>
</dbReference>
<dbReference type="STRING" id="98765.A0A2R6NVU7"/>
<dbReference type="InterPro" id="IPR012337">
    <property type="entry name" value="RNaseH-like_sf"/>
</dbReference>
<comment type="caution">
    <text evidence="3">The sequence shown here is derived from an EMBL/GenBank/DDBJ whole genome shotgun (WGS) entry which is preliminary data.</text>
</comment>
<dbReference type="PANTHER" id="PTHR10642">
    <property type="entry name" value="RIBONUCLEASE H1"/>
    <property type="match status" value="1"/>
</dbReference>
<evidence type="ECO:0000313" key="3">
    <source>
        <dbReference type="EMBL" id="PSR77856.1"/>
    </source>
</evidence>
<dbReference type="GO" id="GO:0003676">
    <property type="term" value="F:nucleic acid binding"/>
    <property type="evidence" value="ECO:0007669"/>
    <property type="project" value="InterPro"/>
</dbReference>
<dbReference type="Gene3D" id="3.30.420.10">
    <property type="entry name" value="Ribonuclease H-like superfamily/Ribonuclease H"/>
    <property type="match status" value="1"/>
</dbReference>
<gene>
    <name evidence="3" type="ORF">PHLCEN_2v7677</name>
</gene>
<reference evidence="3 4" key="1">
    <citation type="submission" date="2018-02" db="EMBL/GenBank/DDBJ databases">
        <title>Genome sequence of the basidiomycete white-rot fungus Phlebia centrifuga.</title>
        <authorList>
            <person name="Granchi Z."/>
            <person name="Peng M."/>
            <person name="de Vries R.P."/>
            <person name="Hilden K."/>
            <person name="Makela M.R."/>
            <person name="Grigoriev I."/>
            <person name="Riley R."/>
        </authorList>
    </citation>
    <scope>NUCLEOTIDE SEQUENCE [LARGE SCALE GENOMIC DNA]</scope>
    <source>
        <strain evidence="3 4">FBCC195</strain>
    </source>
</reference>
<accession>A0A2R6NVU7</accession>
<proteinExistence type="inferred from homology"/>
<dbReference type="Proteomes" id="UP000186601">
    <property type="component" value="Unassembled WGS sequence"/>
</dbReference>
<keyword evidence="4" id="KW-1185">Reference proteome</keyword>
<name>A0A2R6NVU7_9APHY</name>
<evidence type="ECO:0000256" key="1">
    <source>
        <dbReference type="ARBA" id="ARBA00005300"/>
    </source>
</evidence>
<dbReference type="SUPFAM" id="SSF53098">
    <property type="entry name" value="Ribonuclease H-like"/>
    <property type="match status" value="1"/>
</dbReference>
<dbReference type="Pfam" id="PF00075">
    <property type="entry name" value="RNase_H"/>
    <property type="match status" value="1"/>
</dbReference>
<sequence length="404" mass="46136">MVDHRLYWKEQVDHALNKGMKWVALFRRMAAVKKGVSPRMAKRLYFSIALPSMLYAADVFLIPQHTTALAKKTRGSVGPTHRLSKVHRQALLMITGGMRTTATDTMEAHSNVLPFHLLINKMCHQATVRLCTLPLTHPLAKPIQKASRRYVKRHRSALHELFQLYRLSPEHVETLTPARYPSRWNPHITLEIAENKEEAEKDEEKWKVRPGIRIYTDGSDFQGGVGASAALYNSENRTWKTLRYYLGTSDQHTVYEAEIVGLILGMQLLRKERHVNLVSFAVDNQAALQASRSWRPTSGHYLMDIFHGIKEDVRKKSELDNIFLRWVPGHNGIEGNELADEEAKLATGGEEFSSSLVTLPKELRRTLPLSAAKLRQVHNAEIEEEAQDSWMQLQLQHFGALLMN</sequence>
<dbReference type="AlphaFoldDB" id="A0A2R6NVU7"/>
<dbReference type="InterPro" id="IPR002156">
    <property type="entry name" value="RNaseH_domain"/>
</dbReference>
<protein>
    <recommendedName>
        <fullName evidence="2">RNase H type-1 domain-containing protein</fullName>
    </recommendedName>
</protein>
<dbReference type="GO" id="GO:0043137">
    <property type="term" value="P:DNA replication, removal of RNA primer"/>
    <property type="evidence" value="ECO:0007669"/>
    <property type="project" value="TreeGrafter"/>
</dbReference>
<dbReference type="CDD" id="cd09276">
    <property type="entry name" value="Rnase_HI_RT_non_LTR"/>
    <property type="match status" value="1"/>
</dbReference>
<dbReference type="InterPro" id="IPR050092">
    <property type="entry name" value="RNase_H"/>
</dbReference>
<dbReference type="InterPro" id="IPR036397">
    <property type="entry name" value="RNaseH_sf"/>
</dbReference>
<feature type="domain" description="RNase H type-1" evidence="2">
    <location>
        <begin position="208"/>
        <end position="348"/>
    </location>
</feature>